<dbReference type="EMBL" id="AP028912">
    <property type="protein sequence ID" value="BES93552.1"/>
    <property type="molecule type" value="Genomic_DNA"/>
</dbReference>
<gene>
    <name evidence="1" type="ORF">NTJ_06361</name>
</gene>
<proteinExistence type="predicted"/>
<sequence>MDHLVERHRQRAAHNVQPHFGAFHPLAAFRHQRSAHFPSDRSHLLIADIRRIALIRISEAASHYPYCTIVLRFTGSAGGAPVSLTISGYASSGCHCRT</sequence>
<dbReference type="Proteomes" id="UP001307889">
    <property type="component" value="Chromosome 4"/>
</dbReference>
<reference evidence="1 2" key="1">
    <citation type="submission" date="2023-09" db="EMBL/GenBank/DDBJ databases">
        <title>Nesidiocoris tenuis whole genome shotgun sequence.</title>
        <authorList>
            <person name="Shibata T."/>
            <person name="Shimoda M."/>
            <person name="Kobayashi T."/>
            <person name="Uehara T."/>
        </authorList>
    </citation>
    <scope>NUCLEOTIDE SEQUENCE [LARGE SCALE GENOMIC DNA]</scope>
    <source>
        <strain evidence="1 2">Japan</strain>
    </source>
</reference>
<accession>A0ABN7AMT8</accession>
<keyword evidence="2" id="KW-1185">Reference proteome</keyword>
<protein>
    <submittedName>
        <fullName evidence="1">Uncharacterized protein</fullName>
    </submittedName>
</protein>
<evidence type="ECO:0000313" key="1">
    <source>
        <dbReference type="EMBL" id="BES93552.1"/>
    </source>
</evidence>
<evidence type="ECO:0000313" key="2">
    <source>
        <dbReference type="Proteomes" id="UP001307889"/>
    </source>
</evidence>
<name>A0ABN7AMT8_9HEMI</name>
<organism evidence="1 2">
    <name type="scientific">Nesidiocoris tenuis</name>
    <dbReference type="NCBI Taxonomy" id="355587"/>
    <lineage>
        <taxon>Eukaryota</taxon>
        <taxon>Metazoa</taxon>
        <taxon>Ecdysozoa</taxon>
        <taxon>Arthropoda</taxon>
        <taxon>Hexapoda</taxon>
        <taxon>Insecta</taxon>
        <taxon>Pterygota</taxon>
        <taxon>Neoptera</taxon>
        <taxon>Paraneoptera</taxon>
        <taxon>Hemiptera</taxon>
        <taxon>Heteroptera</taxon>
        <taxon>Panheteroptera</taxon>
        <taxon>Cimicomorpha</taxon>
        <taxon>Miridae</taxon>
        <taxon>Dicyphina</taxon>
        <taxon>Nesidiocoris</taxon>
    </lineage>
</organism>